<name>A0AAV0MQ86_9ROSI</name>
<sequence length="65" mass="7060">MARLLHLPGKSGPRIRRRPLLPPRARRPLQLPRRPTDASPPRLRLGPGPVAQPTGDPGPGGPVRQ</sequence>
<protein>
    <submittedName>
        <fullName evidence="2">Uncharacterized protein</fullName>
    </submittedName>
</protein>
<proteinExistence type="predicted"/>
<dbReference type="Proteomes" id="UP001154282">
    <property type="component" value="Unassembled WGS sequence"/>
</dbReference>
<gene>
    <name evidence="2" type="ORF">LITE_LOCUS29734</name>
</gene>
<reference evidence="2" key="1">
    <citation type="submission" date="2022-08" db="EMBL/GenBank/DDBJ databases">
        <authorList>
            <person name="Gutierrez-Valencia J."/>
        </authorList>
    </citation>
    <scope>NUCLEOTIDE SEQUENCE</scope>
</reference>
<organism evidence="2 3">
    <name type="scientific">Linum tenue</name>
    <dbReference type="NCBI Taxonomy" id="586396"/>
    <lineage>
        <taxon>Eukaryota</taxon>
        <taxon>Viridiplantae</taxon>
        <taxon>Streptophyta</taxon>
        <taxon>Embryophyta</taxon>
        <taxon>Tracheophyta</taxon>
        <taxon>Spermatophyta</taxon>
        <taxon>Magnoliopsida</taxon>
        <taxon>eudicotyledons</taxon>
        <taxon>Gunneridae</taxon>
        <taxon>Pentapetalae</taxon>
        <taxon>rosids</taxon>
        <taxon>fabids</taxon>
        <taxon>Malpighiales</taxon>
        <taxon>Linaceae</taxon>
        <taxon>Linum</taxon>
    </lineage>
</organism>
<dbReference type="EMBL" id="CAMGYJ010000007">
    <property type="protein sequence ID" value="CAI0448274.1"/>
    <property type="molecule type" value="Genomic_DNA"/>
</dbReference>
<evidence type="ECO:0000256" key="1">
    <source>
        <dbReference type="SAM" id="MobiDB-lite"/>
    </source>
</evidence>
<evidence type="ECO:0000313" key="3">
    <source>
        <dbReference type="Proteomes" id="UP001154282"/>
    </source>
</evidence>
<evidence type="ECO:0000313" key="2">
    <source>
        <dbReference type="EMBL" id="CAI0448274.1"/>
    </source>
</evidence>
<dbReference type="AlphaFoldDB" id="A0AAV0MQ86"/>
<accession>A0AAV0MQ86</accession>
<keyword evidence="3" id="KW-1185">Reference proteome</keyword>
<feature type="compositionally biased region" description="Basic residues" evidence="1">
    <location>
        <begin position="13"/>
        <end position="27"/>
    </location>
</feature>
<comment type="caution">
    <text evidence="2">The sequence shown here is derived from an EMBL/GenBank/DDBJ whole genome shotgun (WGS) entry which is preliminary data.</text>
</comment>
<feature type="region of interest" description="Disordered" evidence="1">
    <location>
        <begin position="1"/>
        <end position="65"/>
    </location>
</feature>